<feature type="compositionally biased region" description="Basic residues" evidence="1">
    <location>
        <begin position="10"/>
        <end position="20"/>
    </location>
</feature>
<accession>A0A372IQV2</accession>
<dbReference type="InterPro" id="IPR002591">
    <property type="entry name" value="Phosphodiest/P_Trfase"/>
</dbReference>
<comment type="caution">
    <text evidence="2">The sequence shown here is derived from an EMBL/GenBank/DDBJ whole genome shotgun (WGS) entry which is preliminary data.</text>
</comment>
<dbReference type="EMBL" id="QVQT01000003">
    <property type="protein sequence ID" value="RFU17159.1"/>
    <property type="molecule type" value="Genomic_DNA"/>
</dbReference>
<dbReference type="GO" id="GO:0016787">
    <property type="term" value="F:hydrolase activity"/>
    <property type="evidence" value="ECO:0007669"/>
    <property type="project" value="UniProtKB-ARBA"/>
</dbReference>
<dbReference type="Proteomes" id="UP000264702">
    <property type="component" value="Unassembled WGS sequence"/>
</dbReference>
<reference evidence="2 3" key="1">
    <citation type="submission" date="2018-08" db="EMBL/GenBank/DDBJ databases">
        <title>Acidipila sp. 4G-K13, an acidobacterium isolated from forest soil.</title>
        <authorList>
            <person name="Gao Z.-H."/>
            <person name="Qiu L.-H."/>
        </authorList>
    </citation>
    <scope>NUCLEOTIDE SEQUENCE [LARGE SCALE GENOMIC DNA]</scope>
    <source>
        <strain evidence="2 3">4G-K13</strain>
    </source>
</reference>
<evidence type="ECO:0000313" key="2">
    <source>
        <dbReference type="EMBL" id="RFU17159.1"/>
    </source>
</evidence>
<gene>
    <name evidence="2" type="ORF">D0Y96_10755</name>
</gene>
<name>A0A372IQV2_9BACT</name>
<dbReference type="Pfam" id="PF01663">
    <property type="entry name" value="Phosphodiest"/>
    <property type="match status" value="1"/>
</dbReference>
<dbReference type="AlphaFoldDB" id="A0A372IQV2"/>
<proteinExistence type="predicted"/>
<sequence>MVQRPDYERHKRKLRRNRRGGRPEQPASRRSVLGQVYFLAQPLSGWRFPPSGFSFLSLRSLRSMFLFQSLRLLRRVCAIALPGLVGCLLAQGQSARTPVIMISIDGLNPHYVLRAEDHAAGIPFLRSFLTNGTYAQSVINVVPTITFPNHVTLITGTLPEQHGIFNNMLQDPNSNLIAAPMEYGNAIRVPTLWEAAQSAGLKTASVFWPVSLGARGIDYNIPPIHTQGTPADHYLLEAVSRPDGFLASVEKQIGVYSPEEDEDDFVTRAAIAVIRGQRPYLLTVHLGNLDDAQHHSGPDSQEAFAALEKIDGQVRQIADAERAVYPDADIVIVSDHGFFPVSHVINLNAEFVRHGLITLSKTGHIASWKVFSWTGGGSAAVILHNPDDRETAEKVRQILDGLEKDPASGIAQILSKQEAKAFGGTPETEFLIDCRPGFYVGRGLTTPLITDASQKGTHGYLPVHPELQSSFFIMGPRIARNRNLGVIDMRQIAPTIAKELEARMPSATMPVLPVDR</sequence>
<protein>
    <submittedName>
        <fullName evidence="2">Alkaline phosphatase family protein</fullName>
    </submittedName>
</protein>
<dbReference type="PANTHER" id="PTHR10151:SF120">
    <property type="entry name" value="BIS(5'-ADENOSYL)-TRIPHOSPHATASE"/>
    <property type="match status" value="1"/>
</dbReference>
<evidence type="ECO:0000256" key="1">
    <source>
        <dbReference type="SAM" id="MobiDB-lite"/>
    </source>
</evidence>
<dbReference type="Gene3D" id="3.40.720.10">
    <property type="entry name" value="Alkaline Phosphatase, subunit A"/>
    <property type="match status" value="1"/>
</dbReference>
<dbReference type="InterPro" id="IPR017850">
    <property type="entry name" value="Alkaline_phosphatase_core_sf"/>
</dbReference>
<dbReference type="PANTHER" id="PTHR10151">
    <property type="entry name" value="ECTONUCLEOTIDE PYROPHOSPHATASE/PHOSPHODIESTERASE"/>
    <property type="match status" value="1"/>
</dbReference>
<organism evidence="2 3">
    <name type="scientific">Paracidobacterium acidisoli</name>
    <dbReference type="NCBI Taxonomy" id="2303751"/>
    <lineage>
        <taxon>Bacteria</taxon>
        <taxon>Pseudomonadati</taxon>
        <taxon>Acidobacteriota</taxon>
        <taxon>Terriglobia</taxon>
        <taxon>Terriglobales</taxon>
        <taxon>Acidobacteriaceae</taxon>
        <taxon>Paracidobacterium</taxon>
    </lineage>
</organism>
<dbReference type="CDD" id="cd16018">
    <property type="entry name" value="Enpp"/>
    <property type="match status" value="1"/>
</dbReference>
<keyword evidence="3" id="KW-1185">Reference proteome</keyword>
<evidence type="ECO:0000313" key="3">
    <source>
        <dbReference type="Proteomes" id="UP000264702"/>
    </source>
</evidence>
<feature type="region of interest" description="Disordered" evidence="1">
    <location>
        <begin position="1"/>
        <end position="28"/>
    </location>
</feature>
<dbReference type="SUPFAM" id="SSF53649">
    <property type="entry name" value="Alkaline phosphatase-like"/>
    <property type="match status" value="1"/>
</dbReference>